<reference evidence="1 2" key="1">
    <citation type="submission" date="2019-11" db="EMBL/GenBank/DDBJ databases">
        <title>Draft genome sequence of Blautia luti DSM 14534T, isolated from human stool.</title>
        <authorList>
            <person name="Ortiz R."/>
            <person name="Melis-Arcos F."/>
            <person name="Covarrubias P."/>
            <person name="Cardenas J.P."/>
            <person name="Perez-Donoso J."/>
            <person name="Almonacid D."/>
        </authorList>
    </citation>
    <scope>NUCLEOTIDE SEQUENCE [LARGE SCALE GENOMIC DNA]</scope>
    <source>
        <strain evidence="1 2">DSM 14534</strain>
    </source>
</reference>
<gene>
    <name evidence="1" type="ORF">GKZ57_05010</name>
</gene>
<dbReference type="Proteomes" id="UP000437824">
    <property type="component" value="Unassembled WGS sequence"/>
</dbReference>
<organism evidence="1 2">
    <name type="scientific">Blautia luti DSM 14534 = JCM 17040</name>
    <dbReference type="NCBI Taxonomy" id="649762"/>
    <lineage>
        <taxon>Bacteria</taxon>
        <taxon>Bacillati</taxon>
        <taxon>Bacillota</taxon>
        <taxon>Clostridia</taxon>
        <taxon>Lachnospirales</taxon>
        <taxon>Lachnospiraceae</taxon>
        <taxon>Blautia</taxon>
    </lineage>
</organism>
<name>A0A844GEZ5_9FIRM</name>
<evidence type="ECO:0000313" key="2">
    <source>
        <dbReference type="Proteomes" id="UP000437824"/>
    </source>
</evidence>
<dbReference type="Gene3D" id="3.40.50.1110">
    <property type="entry name" value="SGNH hydrolase"/>
    <property type="match status" value="1"/>
</dbReference>
<dbReference type="AlphaFoldDB" id="A0A844GEZ5"/>
<dbReference type="EMBL" id="WMBC01000003">
    <property type="protein sequence ID" value="MTD60636.1"/>
    <property type="molecule type" value="Genomic_DNA"/>
</dbReference>
<evidence type="ECO:0000313" key="1">
    <source>
        <dbReference type="EMBL" id="MTD60636.1"/>
    </source>
</evidence>
<protein>
    <submittedName>
        <fullName evidence="1">Uncharacterized protein</fullName>
    </submittedName>
</protein>
<proteinExistence type="predicted"/>
<dbReference type="SUPFAM" id="SSF52266">
    <property type="entry name" value="SGNH hydrolase"/>
    <property type="match status" value="1"/>
</dbReference>
<dbReference type="RefSeq" id="WP_154779892.1">
    <property type="nucleotide sequence ID" value="NZ_WMBC01000003.1"/>
</dbReference>
<dbReference type="InterPro" id="IPR036514">
    <property type="entry name" value="SGNH_hydro_sf"/>
</dbReference>
<sequence>MGTFKGKRIIPKHDGVWNQKKEYEELTIVLDAESGDGYISRKPVPAGTVLSDTDYWSLCSHFNAQMYRLETDVAEDVEEMHRSLSETESAMHKEISEAESRVNTKVSDAQSAMQKTEDAMNTAVEQMNKRLDANVTASTDAKADYAAELVDVRVGQDGTVYPSAGEAIRGQYSQAVENGITGAKLALAGSNGNLGEVFPKAAMPALLGAKCEAGEFLDYRITGTTDYGQFYHRFTNMLMGKFRKYLFISKIREISGSCAGVSCYQYDSKGVNLNTHVTKAIRVAHGSEIYVVFFGEILENAYRLDISPCVARKEAVVECDSRCVLLDVTGQSDDELQKVLSLISSSPVEDSILQYYDTWGIAGKVMSVPYADRTGISDQTREMLGNVAYGCPVFSEMIPFSSKFQEKDTTYAWAKTAVTRSEDWGVFGGVRLSGLAAGKYLVFGRVESVETDDAQLGEVSIGIIEPGIPNWAKRVPCGTLNKATLPFQMNLVYEYAGGKDNLNFAVQLTGSNYTSFVVTMWVLNVTGLSVEEIEALSHSSITEREASVRNATRAILAEKSEVAVKADHAEKAETAKKADHAVASDTAEKAVAAGYAELSGSWKGKKALVIGDSITAAGKWQKKLEELLGMNVATHAKGGIGILRMTDGDNGLDGTYNAETDKNGVLRPLMAADVEGVSLIVVLPAYNERATALGSVGDCHPEQETICGRIQYLLNRIYEELEDAGNLLCHVLVATPHCAGKYPYVDADGYEEYPTGTGQTMEKLSDTIKAVAQANNVAVCDLWHESGINRRTWSVFGAQKNAVNEQYAKYQMDASGRVVGSAPQRYVNGQSYYQKRNGSIILEKYTGSSPYPFNGDQLHCSTEGYARIGECVVGSVIRAFGK</sequence>
<comment type="caution">
    <text evidence="1">The sequence shown here is derived from an EMBL/GenBank/DDBJ whole genome shotgun (WGS) entry which is preliminary data.</text>
</comment>
<accession>A0A844GEZ5</accession>